<dbReference type="Proteomes" id="UP001151081">
    <property type="component" value="Unassembled WGS sequence"/>
</dbReference>
<dbReference type="Pfam" id="PF22302">
    <property type="entry name" value="DUF6968"/>
    <property type="match status" value="2"/>
</dbReference>
<dbReference type="AlphaFoldDB" id="A0A9X3X063"/>
<reference evidence="3 4" key="1">
    <citation type="submission" date="2021-04" db="EMBL/GenBank/DDBJ databases">
        <title>Genome analysis of Polyangium sp.</title>
        <authorList>
            <person name="Li Y."/>
            <person name="Wang J."/>
        </authorList>
    </citation>
    <scope>NUCLEOTIDE SEQUENCE [LARGE SCALE GENOMIC DNA]</scope>
    <source>
        <strain evidence="3 4">SDU14</strain>
    </source>
</reference>
<protein>
    <recommendedName>
        <fullName evidence="2">DUF6968 domain-containing protein</fullName>
    </recommendedName>
</protein>
<dbReference type="EMBL" id="JAGTJJ010000004">
    <property type="protein sequence ID" value="MDC3981329.1"/>
    <property type="molecule type" value="Genomic_DNA"/>
</dbReference>
<comment type="caution">
    <text evidence="3">The sequence shown here is derived from an EMBL/GenBank/DDBJ whole genome shotgun (WGS) entry which is preliminary data.</text>
</comment>
<evidence type="ECO:0000256" key="1">
    <source>
        <dbReference type="SAM" id="MobiDB-lite"/>
    </source>
</evidence>
<sequence>MAERRLERRDAVGGIVVVRVGFPEWPPGAEEWRCPFRILGLGDDSIQLARSVDSIAAIQNAIRGIYRKLVQSGVPLRREGFDDDDENDTGFSLEADRGWGLAFTQRIEQMILDEEAKLPGPTRERQKRKARRKAPAKPRMRTISDAERPRWIAERKLVRCDTVGSIIMVRLSYPESYADENVWKCAFTFEGLDDDLIYFSHGDDSMGALQKALRGIRSKLVQSGVPLRWALSGLEENDIGFSMEADRGHGLAFTRRIEQMILDEEEKYLQRSMRERQEHREARRKARAKPQPK</sequence>
<dbReference type="InterPro" id="IPR054241">
    <property type="entry name" value="DUF6968"/>
</dbReference>
<evidence type="ECO:0000313" key="3">
    <source>
        <dbReference type="EMBL" id="MDC3981329.1"/>
    </source>
</evidence>
<name>A0A9X3X063_9BACT</name>
<evidence type="ECO:0000313" key="4">
    <source>
        <dbReference type="Proteomes" id="UP001151081"/>
    </source>
</evidence>
<feature type="domain" description="DUF6968" evidence="2">
    <location>
        <begin position="154"/>
        <end position="241"/>
    </location>
</feature>
<feature type="region of interest" description="Disordered" evidence="1">
    <location>
        <begin position="271"/>
        <end position="293"/>
    </location>
</feature>
<organism evidence="3 4">
    <name type="scientific">Polyangium jinanense</name>
    <dbReference type="NCBI Taxonomy" id="2829994"/>
    <lineage>
        <taxon>Bacteria</taxon>
        <taxon>Pseudomonadati</taxon>
        <taxon>Myxococcota</taxon>
        <taxon>Polyangia</taxon>
        <taxon>Polyangiales</taxon>
        <taxon>Polyangiaceae</taxon>
        <taxon>Polyangium</taxon>
    </lineage>
</organism>
<feature type="compositionally biased region" description="Basic residues" evidence="1">
    <location>
        <begin position="125"/>
        <end position="140"/>
    </location>
</feature>
<keyword evidence="4" id="KW-1185">Reference proteome</keyword>
<accession>A0A9X3X063</accession>
<gene>
    <name evidence="3" type="ORF">KEG57_12520</name>
</gene>
<feature type="compositionally biased region" description="Basic and acidic residues" evidence="1">
    <location>
        <begin position="271"/>
        <end position="281"/>
    </location>
</feature>
<proteinExistence type="predicted"/>
<dbReference type="RefSeq" id="WP_272419870.1">
    <property type="nucleotide sequence ID" value="NZ_JAGTJJ010000004.1"/>
</dbReference>
<feature type="region of interest" description="Disordered" evidence="1">
    <location>
        <begin position="117"/>
        <end position="141"/>
    </location>
</feature>
<feature type="domain" description="DUF6968" evidence="2">
    <location>
        <begin position="2"/>
        <end position="73"/>
    </location>
</feature>
<evidence type="ECO:0000259" key="2">
    <source>
        <dbReference type="Pfam" id="PF22302"/>
    </source>
</evidence>
<feature type="compositionally biased region" description="Basic residues" evidence="1">
    <location>
        <begin position="282"/>
        <end position="293"/>
    </location>
</feature>